<feature type="signal peptide" evidence="1">
    <location>
        <begin position="1"/>
        <end position="25"/>
    </location>
</feature>
<dbReference type="PROSITE" id="PS51257">
    <property type="entry name" value="PROKAR_LIPOPROTEIN"/>
    <property type="match status" value="1"/>
</dbReference>
<organism evidence="2">
    <name type="scientific">Streptomyces sp. NBC_00060</name>
    <dbReference type="NCBI Taxonomy" id="2975636"/>
    <lineage>
        <taxon>Bacteria</taxon>
        <taxon>Bacillati</taxon>
        <taxon>Actinomycetota</taxon>
        <taxon>Actinomycetes</taxon>
        <taxon>Kitasatosporales</taxon>
        <taxon>Streptomycetaceae</taxon>
        <taxon>Streptomyces</taxon>
    </lineage>
</organism>
<sequence>MLRRLAVVLVSLSAAACLTAGTAAAAVSSDEPRELTPREQAGLQFAGQVLGSFLGGSPLRGAGL</sequence>
<evidence type="ECO:0000256" key="1">
    <source>
        <dbReference type="SAM" id="SignalP"/>
    </source>
</evidence>
<accession>A0AAU2GSC1</accession>
<evidence type="ECO:0000313" key="2">
    <source>
        <dbReference type="EMBL" id="WTU38973.1"/>
    </source>
</evidence>
<reference evidence="2" key="1">
    <citation type="submission" date="2022-10" db="EMBL/GenBank/DDBJ databases">
        <title>The complete genomes of actinobacterial strains from the NBC collection.</title>
        <authorList>
            <person name="Joergensen T.S."/>
            <person name="Alvarez Arevalo M."/>
            <person name="Sterndorff E.B."/>
            <person name="Faurdal D."/>
            <person name="Vuksanovic O."/>
            <person name="Mourched A.-S."/>
            <person name="Charusanti P."/>
            <person name="Shaw S."/>
            <person name="Blin K."/>
            <person name="Weber T."/>
        </authorList>
    </citation>
    <scope>NUCLEOTIDE SEQUENCE</scope>
    <source>
        <strain evidence="2">NBC_00060</strain>
    </source>
</reference>
<dbReference type="EMBL" id="CP108253">
    <property type="protein sequence ID" value="WTU38973.1"/>
    <property type="molecule type" value="Genomic_DNA"/>
</dbReference>
<protein>
    <submittedName>
        <fullName evidence="2">Uncharacterized protein</fullName>
    </submittedName>
</protein>
<feature type="chain" id="PRO_5043715421" evidence="1">
    <location>
        <begin position="26"/>
        <end position="64"/>
    </location>
</feature>
<dbReference type="AlphaFoldDB" id="A0AAU2GSC1"/>
<name>A0AAU2GSC1_9ACTN</name>
<keyword evidence="1" id="KW-0732">Signal</keyword>
<proteinExistence type="predicted"/>
<gene>
    <name evidence="2" type="ORF">OHV25_04970</name>
</gene>